<evidence type="ECO:0000313" key="2">
    <source>
        <dbReference type="EMBL" id="KAF6230443.1"/>
    </source>
</evidence>
<proteinExistence type="predicted"/>
<dbReference type="EMBL" id="JACCJB010000002">
    <property type="protein sequence ID" value="KAF6230443.1"/>
    <property type="molecule type" value="Genomic_DNA"/>
</dbReference>
<accession>A0A8H6L002</accession>
<evidence type="ECO:0000256" key="1">
    <source>
        <dbReference type="SAM" id="SignalP"/>
    </source>
</evidence>
<comment type="caution">
    <text evidence="2">The sequence shown here is derived from an EMBL/GenBank/DDBJ whole genome shotgun (WGS) entry which is preliminary data.</text>
</comment>
<gene>
    <name evidence="2" type="ORF">HO133_004786</name>
</gene>
<dbReference type="GeneID" id="59333192"/>
<sequence length="869" mass="95499">MSGSKSHSSGLRCLLHFLLLASTAVSDDSPFTVSPPKPSICTASTVTYSSALVMPTGSFDIHPGSYGMGNLGQNWTFAVTSGIELLDWGDDGQNISKWVVENGMLQDGARSYTFTVPTDGSWLGGMMTGLAASSGGSADFTLTITALLPCNLPVAMECGSNSDPAFDTSQWEAWSVDHFLSSYYTNYTNGAFGSPGSFMDRFYNDFTDGEGSAYDQCNVTDTAINDCNWIGSCHNLATSGQPDLTPYQVPAYLTMYAMRNFMAILNNIYTALQWAIGDMERIYEGLGSIFVKMPSGISETWYKVFPLLNTILTMIAVIFIAIELPYAVAALIGSAAAFGFAGDAGALTAAEVQTDFQLEQIWTDSAIGESLVTTISDSIYNLSNAVWLGGANVTEFMKGGNFLTAQTSLAETNATNRNGPPLQATEYFENQFVSALINSYYKANYAYIVYIPYGQVQQLDCSNSWGDFTQDICQKDWIEKGRQDFFHNTWNESVVASCMDNGMAVLYNAYSGAWDNSQPQSFYVKNFSVNDITYNPVYMIESSVNGFLANGFNYNATDAWVSQISNPNGETVLNENIAGAIMNVQQWTAGMYNLPVCVQNNLASVPNSHFQYRYGSSWPAQVQPCQCMSDSANITIDGITSYFRDNIPQQAAKYLSADGGSGNWCPFDEGRLGKACDDPSESVVSVGYVEKFEPVEESLKASLAPRAIRCDDAYDWDIRDDCLVWPITKGAVSVQSPRSLHSLPSESVHLAFRRCFQEPTVIEYIRLFCDTEFLVVTSLTIPSEHPNQKTEKLVMLSKGAQEAVFWILNLEASVSRPAIGTGSIYLVQCPPALEDKNEYLMDNDHIETDQSYWMRPYLQETQGLNATER</sequence>
<evidence type="ECO:0000313" key="3">
    <source>
        <dbReference type="Proteomes" id="UP000593566"/>
    </source>
</evidence>
<name>A0A8H6L002_9LECA</name>
<dbReference type="AlphaFoldDB" id="A0A8H6L002"/>
<feature type="chain" id="PRO_5034809060" evidence="1">
    <location>
        <begin position="27"/>
        <end position="869"/>
    </location>
</feature>
<keyword evidence="3" id="KW-1185">Reference proteome</keyword>
<dbReference type="Proteomes" id="UP000593566">
    <property type="component" value="Unassembled WGS sequence"/>
</dbReference>
<protein>
    <submittedName>
        <fullName evidence="2">Uncharacterized protein</fullName>
    </submittedName>
</protein>
<keyword evidence="1" id="KW-0732">Signal</keyword>
<reference evidence="2 3" key="1">
    <citation type="journal article" date="2020" name="Genomics">
        <title>Complete, high-quality genomes from long-read metagenomic sequencing of two wolf lichen thalli reveals enigmatic genome architecture.</title>
        <authorList>
            <person name="McKenzie S.K."/>
            <person name="Walston R.F."/>
            <person name="Allen J.L."/>
        </authorList>
    </citation>
    <scope>NUCLEOTIDE SEQUENCE [LARGE SCALE GENOMIC DNA]</scope>
    <source>
        <strain evidence="2">WasteWater1</strain>
    </source>
</reference>
<organism evidence="2 3">
    <name type="scientific">Letharia lupina</name>
    <dbReference type="NCBI Taxonomy" id="560253"/>
    <lineage>
        <taxon>Eukaryota</taxon>
        <taxon>Fungi</taxon>
        <taxon>Dikarya</taxon>
        <taxon>Ascomycota</taxon>
        <taxon>Pezizomycotina</taxon>
        <taxon>Lecanoromycetes</taxon>
        <taxon>OSLEUM clade</taxon>
        <taxon>Lecanoromycetidae</taxon>
        <taxon>Lecanorales</taxon>
        <taxon>Lecanorineae</taxon>
        <taxon>Parmeliaceae</taxon>
        <taxon>Letharia</taxon>
    </lineage>
</organism>
<dbReference type="RefSeq" id="XP_037157700.1">
    <property type="nucleotide sequence ID" value="XM_037295699.1"/>
</dbReference>
<feature type="signal peptide" evidence="1">
    <location>
        <begin position="1"/>
        <end position="26"/>
    </location>
</feature>